<dbReference type="InterPro" id="IPR025363">
    <property type="entry name" value="DUF4267"/>
</dbReference>
<dbReference type="AlphaFoldDB" id="A0A9W6SK93"/>
<dbReference type="RefSeq" id="WP_285662365.1">
    <property type="nucleotide sequence ID" value="NZ_BSTX01000001.1"/>
</dbReference>
<gene>
    <name evidence="2" type="ORF">Afil01_20430</name>
</gene>
<keyword evidence="1" id="KW-0812">Transmembrane</keyword>
<dbReference type="Pfam" id="PF14087">
    <property type="entry name" value="DUF4267"/>
    <property type="match status" value="1"/>
</dbReference>
<protein>
    <submittedName>
        <fullName evidence="2">Membrane protein</fullName>
    </submittedName>
</protein>
<evidence type="ECO:0000313" key="3">
    <source>
        <dbReference type="Proteomes" id="UP001165079"/>
    </source>
</evidence>
<comment type="caution">
    <text evidence="2">The sequence shown here is derived from an EMBL/GenBank/DDBJ whole genome shotgun (WGS) entry which is preliminary data.</text>
</comment>
<keyword evidence="1" id="KW-0472">Membrane</keyword>
<keyword evidence="3" id="KW-1185">Reference proteome</keyword>
<reference evidence="2" key="1">
    <citation type="submission" date="2023-03" db="EMBL/GenBank/DDBJ databases">
        <title>Actinorhabdospora filicis NBRC 111898.</title>
        <authorList>
            <person name="Ichikawa N."/>
            <person name="Sato H."/>
            <person name="Tonouchi N."/>
        </authorList>
    </citation>
    <scope>NUCLEOTIDE SEQUENCE</scope>
    <source>
        <strain evidence="2">NBRC 111898</strain>
    </source>
</reference>
<sequence>MSVITTPKNRPLAIASHIAAGLGALFILYIGISYLFFPESTAPTFGLASWPEGDGEGFLRLKGARDIASGLIFLTLLATRQTRALGWVYIASSFIPFTDAAVVLSHGGSVAAALFIHTLTALFVLATGVVIAINEKPRKVSDQVAATPAKIPAATSA</sequence>
<feature type="transmembrane region" description="Helical" evidence="1">
    <location>
        <begin position="12"/>
        <end position="37"/>
    </location>
</feature>
<dbReference type="EMBL" id="BSTX01000001">
    <property type="protein sequence ID" value="GLZ77236.1"/>
    <property type="molecule type" value="Genomic_DNA"/>
</dbReference>
<keyword evidence="1" id="KW-1133">Transmembrane helix</keyword>
<name>A0A9W6SK93_9ACTN</name>
<accession>A0A9W6SK93</accession>
<organism evidence="2 3">
    <name type="scientific">Actinorhabdospora filicis</name>
    <dbReference type="NCBI Taxonomy" id="1785913"/>
    <lineage>
        <taxon>Bacteria</taxon>
        <taxon>Bacillati</taxon>
        <taxon>Actinomycetota</taxon>
        <taxon>Actinomycetes</taxon>
        <taxon>Micromonosporales</taxon>
        <taxon>Micromonosporaceae</taxon>
        <taxon>Actinorhabdospora</taxon>
    </lineage>
</organism>
<feature type="transmembrane region" description="Helical" evidence="1">
    <location>
        <begin position="110"/>
        <end position="133"/>
    </location>
</feature>
<dbReference type="Proteomes" id="UP001165079">
    <property type="component" value="Unassembled WGS sequence"/>
</dbReference>
<feature type="transmembrane region" description="Helical" evidence="1">
    <location>
        <begin position="84"/>
        <end position="104"/>
    </location>
</feature>
<evidence type="ECO:0000256" key="1">
    <source>
        <dbReference type="SAM" id="Phobius"/>
    </source>
</evidence>
<evidence type="ECO:0000313" key="2">
    <source>
        <dbReference type="EMBL" id="GLZ77236.1"/>
    </source>
</evidence>
<proteinExistence type="predicted"/>